<dbReference type="OrthoDB" id="2679013at2"/>
<evidence type="ECO:0000313" key="3">
    <source>
        <dbReference type="Proteomes" id="UP000253090"/>
    </source>
</evidence>
<sequence length="270" mass="29787">MKKQILMMLALAIWLAACLGGSTVMAAAIEFTDSLGSQLNKTADGAGGAMRTKILKQYADLSKLQDEHNSLVSKTSGLHYDNEARLTAARKEIKEIDGDKIRRLDEQVKSAKSKYQPLFDSYSSISKQASAAKKLKDKTLSKLLQTQADGLKTASTLARQDIRNKESALQAAKKEKTRKAKEIRKILGESDLHKSKIKAEKSAMASTNKLISTEWSNFKAAVKKSEADRTTDTLTRLHTLSSQALKNKQNIYNLEVKISASAKNAEDKLR</sequence>
<evidence type="ECO:0008006" key="4">
    <source>
        <dbReference type="Google" id="ProtNLM"/>
    </source>
</evidence>
<evidence type="ECO:0000256" key="1">
    <source>
        <dbReference type="SAM" id="SignalP"/>
    </source>
</evidence>
<proteinExistence type="predicted"/>
<keyword evidence="1" id="KW-0732">Signal</keyword>
<feature type="signal peptide" evidence="1">
    <location>
        <begin position="1"/>
        <end position="26"/>
    </location>
</feature>
<dbReference type="EMBL" id="QPJW01000007">
    <property type="protein sequence ID" value="RCX18208.1"/>
    <property type="molecule type" value="Genomic_DNA"/>
</dbReference>
<dbReference type="Proteomes" id="UP000253090">
    <property type="component" value="Unassembled WGS sequence"/>
</dbReference>
<comment type="caution">
    <text evidence="2">The sequence shown here is derived from an EMBL/GenBank/DDBJ whole genome shotgun (WGS) entry which is preliminary data.</text>
</comment>
<name>A0A369BC82_9BACL</name>
<organism evidence="2 3">
    <name type="scientific">Fontibacillus phaseoli</name>
    <dbReference type="NCBI Taxonomy" id="1416533"/>
    <lineage>
        <taxon>Bacteria</taxon>
        <taxon>Bacillati</taxon>
        <taxon>Bacillota</taxon>
        <taxon>Bacilli</taxon>
        <taxon>Bacillales</taxon>
        <taxon>Paenibacillaceae</taxon>
        <taxon>Fontibacillus</taxon>
    </lineage>
</organism>
<feature type="chain" id="PRO_5016672027" description="Cell-wall binding lipoprotein" evidence="1">
    <location>
        <begin position="27"/>
        <end position="270"/>
    </location>
</feature>
<keyword evidence="3" id="KW-1185">Reference proteome</keyword>
<dbReference type="AlphaFoldDB" id="A0A369BC82"/>
<evidence type="ECO:0000313" key="2">
    <source>
        <dbReference type="EMBL" id="RCX18208.1"/>
    </source>
</evidence>
<dbReference type="RefSeq" id="WP_114497714.1">
    <property type="nucleotide sequence ID" value="NZ_QPJW01000007.1"/>
</dbReference>
<gene>
    <name evidence="2" type="ORF">DFP94_107163</name>
</gene>
<accession>A0A369BC82</accession>
<reference evidence="2 3" key="1">
    <citation type="submission" date="2018-07" db="EMBL/GenBank/DDBJ databases">
        <title>Genomic Encyclopedia of Type Strains, Phase III (KMG-III): the genomes of soil and plant-associated and newly described type strains.</title>
        <authorList>
            <person name="Whitman W."/>
        </authorList>
    </citation>
    <scope>NUCLEOTIDE SEQUENCE [LARGE SCALE GENOMIC DNA]</scope>
    <source>
        <strain evidence="2 3">CECT 8333</strain>
    </source>
</reference>
<protein>
    <recommendedName>
        <fullName evidence="4">Cell-wall binding lipoprotein</fullName>
    </recommendedName>
</protein>
<dbReference type="PROSITE" id="PS51257">
    <property type="entry name" value="PROKAR_LIPOPROTEIN"/>
    <property type="match status" value="1"/>
</dbReference>